<evidence type="ECO:0000256" key="3">
    <source>
        <dbReference type="ARBA" id="ARBA00043964"/>
    </source>
</evidence>
<evidence type="ECO:0000313" key="5">
    <source>
        <dbReference type="EMBL" id="GIU52887.1"/>
    </source>
</evidence>
<dbReference type="PANTHER" id="PTHR46889">
    <property type="entry name" value="TRANSPOSASE INSF FOR INSERTION SEQUENCE IS3B-RELATED"/>
    <property type="match status" value="1"/>
</dbReference>
<dbReference type="InterPro" id="IPR036397">
    <property type="entry name" value="RNaseH_sf"/>
</dbReference>
<dbReference type="SUPFAM" id="SSF53098">
    <property type="entry name" value="Ribonuclease H-like"/>
    <property type="match status" value="1"/>
</dbReference>
<name>A0ABQ4PS35_9GAMM</name>
<organism evidence="5 6">
    <name type="scientific">Shewanella sairae</name>
    <dbReference type="NCBI Taxonomy" id="190310"/>
    <lineage>
        <taxon>Bacteria</taxon>
        <taxon>Pseudomonadati</taxon>
        <taxon>Pseudomonadota</taxon>
        <taxon>Gammaproteobacteria</taxon>
        <taxon>Alteromonadales</taxon>
        <taxon>Shewanellaceae</taxon>
        <taxon>Shewanella</taxon>
    </lineage>
</organism>
<dbReference type="InterPro" id="IPR025948">
    <property type="entry name" value="HTH-like_dom"/>
</dbReference>
<dbReference type="InterPro" id="IPR048020">
    <property type="entry name" value="Transpos_IS3"/>
</dbReference>
<evidence type="ECO:0000313" key="6">
    <source>
        <dbReference type="Proteomes" id="UP000887104"/>
    </source>
</evidence>
<dbReference type="InterPro" id="IPR012337">
    <property type="entry name" value="RNaseH-like_sf"/>
</dbReference>
<sequence length="283" mass="32714">MQVHQFKFSVSRMASVLKVSRSGFYHWLKFGERSSQRALQQQRRDEQIQQIFVDSKQRYGATRIKVELEDKQQTPCIKTISESMKRQGLVPKAARKFKVTTDSNHTLPIAPNLLERDFTATAPNQKWVTDITYLWTSEGWLYLAVIIDLFSRAVIGWSMSPNMKAELVCDALTMAIFRRGRPKGVIVHSDRGSQYCSGHFRGLLNKYELQQSMSRRGNCWDNACAESFFHSLKVEAVHGELIMDRKTMRQAVFEYIEVDYNKTRRHSANGYLSPEAFELKSIA</sequence>
<dbReference type="Pfam" id="PF00665">
    <property type="entry name" value="rve"/>
    <property type="match status" value="1"/>
</dbReference>
<gene>
    <name evidence="5" type="ORF">TUM4438_46480</name>
</gene>
<keyword evidence="1" id="KW-0238">DNA-binding</keyword>
<dbReference type="PROSITE" id="PS50994">
    <property type="entry name" value="INTEGRASE"/>
    <property type="match status" value="1"/>
</dbReference>
<accession>A0ABQ4PS35</accession>
<comment type="caution">
    <text evidence="5">The sequence shown here is derived from an EMBL/GenBank/DDBJ whole genome shotgun (WGS) entry which is preliminary data.</text>
</comment>
<feature type="domain" description="Integrase catalytic" evidence="4">
    <location>
        <begin position="119"/>
        <end position="281"/>
    </location>
</feature>
<protein>
    <submittedName>
        <fullName evidence="5">Transposase</fullName>
    </submittedName>
</protein>
<dbReference type="InterPro" id="IPR050900">
    <property type="entry name" value="Transposase_IS3/IS150/IS904"/>
</dbReference>
<evidence type="ECO:0000256" key="2">
    <source>
        <dbReference type="ARBA" id="ARBA00037276"/>
    </source>
</evidence>
<dbReference type="PANTHER" id="PTHR46889:SF6">
    <property type="entry name" value="TRANSPOSASE INSF FOR INSERTION SEQUENCE IS3B"/>
    <property type="match status" value="1"/>
</dbReference>
<dbReference type="Pfam" id="PF13276">
    <property type="entry name" value="HTH_21"/>
    <property type="match status" value="1"/>
</dbReference>
<evidence type="ECO:0000259" key="4">
    <source>
        <dbReference type="PROSITE" id="PS50994"/>
    </source>
</evidence>
<dbReference type="InterPro" id="IPR001584">
    <property type="entry name" value="Integrase_cat-core"/>
</dbReference>
<evidence type="ECO:0000256" key="1">
    <source>
        <dbReference type="ARBA" id="ARBA00023125"/>
    </source>
</evidence>
<comment type="similarity">
    <text evidence="3">Belongs to the transposase IS3/IS150/IS904 family.</text>
</comment>
<dbReference type="Proteomes" id="UP000887104">
    <property type="component" value="Unassembled WGS sequence"/>
</dbReference>
<reference evidence="5" key="1">
    <citation type="submission" date="2021-05" db="EMBL/GenBank/DDBJ databases">
        <title>Molecular characterization for Shewanella algae harboring chromosomal blaOXA-55-like strains isolated from clinical and environment sample.</title>
        <authorList>
            <person name="Ohama Y."/>
            <person name="Aoki K."/>
            <person name="Harada S."/>
            <person name="Moriya K."/>
            <person name="Ishii Y."/>
            <person name="Tateda K."/>
        </authorList>
    </citation>
    <scope>NUCLEOTIDE SEQUENCE</scope>
    <source>
        <strain evidence="5">JCM 11563</strain>
    </source>
</reference>
<proteinExistence type="inferred from homology"/>
<keyword evidence="6" id="KW-1185">Reference proteome</keyword>
<dbReference type="Pfam" id="PF13333">
    <property type="entry name" value="rve_2"/>
    <property type="match status" value="1"/>
</dbReference>
<dbReference type="EMBL" id="BPEY01000255">
    <property type="protein sequence ID" value="GIU52887.1"/>
    <property type="molecule type" value="Genomic_DNA"/>
</dbReference>
<comment type="function">
    <text evidence="2">Involved in the transposition of the insertion sequence IS3.</text>
</comment>
<dbReference type="Gene3D" id="3.30.420.10">
    <property type="entry name" value="Ribonuclease H-like superfamily/Ribonuclease H"/>
    <property type="match status" value="1"/>
</dbReference>
<dbReference type="NCBIfam" id="NF033516">
    <property type="entry name" value="transpos_IS3"/>
    <property type="match status" value="1"/>
</dbReference>